<dbReference type="Gene3D" id="3.20.20.30">
    <property type="entry name" value="Luciferase-like domain"/>
    <property type="match status" value="1"/>
</dbReference>
<dbReference type="Proteomes" id="UP000000657">
    <property type="component" value="Chromosome"/>
</dbReference>
<proteinExistence type="predicted"/>
<keyword evidence="1" id="KW-0285">Flavoprotein</keyword>
<protein>
    <submittedName>
        <fullName evidence="6">Alkanesulfonate monooxygenase</fullName>
        <ecNumber evidence="6">1.14.14.5</ecNumber>
    </submittedName>
</protein>
<dbReference type="InterPro" id="IPR050172">
    <property type="entry name" value="SsuD_RutA_monooxygenase"/>
</dbReference>
<dbReference type="PANTHER" id="PTHR42847">
    <property type="entry name" value="ALKANESULFONATE MONOOXYGENASE"/>
    <property type="match status" value="1"/>
</dbReference>
<evidence type="ECO:0000256" key="2">
    <source>
        <dbReference type="ARBA" id="ARBA00022643"/>
    </source>
</evidence>
<evidence type="ECO:0000256" key="1">
    <source>
        <dbReference type="ARBA" id="ARBA00022630"/>
    </source>
</evidence>
<keyword evidence="7" id="KW-1185">Reference proteome</keyword>
<organism evidence="6 7">
    <name type="scientific">Frankia alni (strain DSM 45986 / CECT 9034 / ACN14a)</name>
    <dbReference type="NCBI Taxonomy" id="326424"/>
    <lineage>
        <taxon>Bacteria</taxon>
        <taxon>Bacillati</taxon>
        <taxon>Actinomycetota</taxon>
        <taxon>Actinomycetes</taxon>
        <taxon>Frankiales</taxon>
        <taxon>Frankiaceae</taxon>
        <taxon>Frankia</taxon>
    </lineage>
</organism>
<dbReference type="STRING" id="326424.FRAAL3541"/>
<evidence type="ECO:0000256" key="4">
    <source>
        <dbReference type="ARBA" id="ARBA00023033"/>
    </source>
</evidence>
<dbReference type="InterPro" id="IPR019921">
    <property type="entry name" value="Lucif-like_OxRdtase_Rv2161c"/>
</dbReference>
<dbReference type="NCBIfam" id="TIGR03619">
    <property type="entry name" value="F420_Rv2161c"/>
    <property type="match status" value="1"/>
</dbReference>
<dbReference type="EC" id="1.14.14.5" evidence="6"/>
<sequence>MKWGIVFASTGFPDPEDAVALAVAAEQAGFESLWAPEHVVQSRRPDATPYRGVTNGSMDRLSRRGGMPDPLIWLTYVAAVTTRIRFGTGVLILPEHQPTVLAKTAATLDHLSGGRLMLGIGVGELPEEYAAVGMEFRNRGRRMDEYIDAMRVLWRDDTATFAGEYVAFDQVECRPWPVRRAIPLFVGGASEAAIRRAATRGDGYFPFVFPGQDPLVELPKLLTRVREETRAVGRDPDAMEFTAGGARTVEEAKVYADFGVHRLTVAVRGRTIAEMLDDVARLGDELVAPTVEL</sequence>
<dbReference type="RefSeq" id="WP_011604682.1">
    <property type="nucleotide sequence ID" value="NC_008278.1"/>
</dbReference>
<evidence type="ECO:0000259" key="5">
    <source>
        <dbReference type="Pfam" id="PF00296"/>
    </source>
</evidence>
<feature type="domain" description="Luciferase-like" evidence="5">
    <location>
        <begin position="13"/>
        <end position="248"/>
    </location>
</feature>
<dbReference type="eggNOG" id="COG2141">
    <property type="taxonomic scope" value="Bacteria"/>
</dbReference>
<evidence type="ECO:0000313" key="6">
    <source>
        <dbReference type="EMBL" id="CAJ62184.1"/>
    </source>
</evidence>
<dbReference type="OrthoDB" id="3206024at2"/>
<accession>Q0RJX6</accession>
<keyword evidence="4 6" id="KW-0503">Monooxygenase</keyword>
<name>Q0RJX6_FRAAA</name>
<keyword evidence="3 6" id="KW-0560">Oxidoreductase</keyword>
<dbReference type="PANTHER" id="PTHR42847:SF4">
    <property type="entry name" value="ALKANESULFONATE MONOOXYGENASE-RELATED"/>
    <property type="match status" value="1"/>
</dbReference>
<evidence type="ECO:0000256" key="3">
    <source>
        <dbReference type="ARBA" id="ARBA00023002"/>
    </source>
</evidence>
<dbReference type="InterPro" id="IPR011251">
    <property type="entry name" value="Luciferase-like_dom"/>
</dbReference>
<dbReference type="InterPro" id="IPR036661">
    <property type="entry name" value="Luciferase-like_sf"/>
</dbReference>
<dbReference type="AlphaFoldDB" id="Q0RJX6"/>
<evidence type="ECO:0000313" key="7">
    <source>
        <dbReference type="Proteomes" id="UP000000657"/>
    </source>
</evidence>
<dbReference type="KEGG" id="fal:FRAAL3541"/>
<dbReference type="HOGENOM" id="CLU_027853_7_0_11"/>
<dbReference type="GO" id="GO:0008726">
    <property type="term" value="F:alkanesulfonate monooxygenase activity"/>
    <property type="evidence" value="ECO:0007669"/>
    <property type="project" value="UniProtKB-EC"/>
</dbReference>
<dbReference type="SUPFAM" id="SSF51679">
    <property type="entry name" value="Bacterial luciferase-like"/>
    <property type="match status" value="1"/>
</dbReference>
<dbReference type="GO" id="GO:0046306">
    <property type="term" value="P:alkanesulfonate catabolic process"/>
    <property type="evidence" value="ECO:0007669"/>
    <property type="project" value="TreeGrafter"/>
</dbReference>
<gene>
    <name evidence="6" type="ordered locus">FRAAL3541</name>
</gene>
<dbReference type="EMBL" id="CT573213">
    <property type="protein sequence ID" value="CAJ62184.1"/>
    <property type="molecule type" value="Genomic_DNA"/>
</dbReference>
<reference evidence="6 7" key="1">
    <citation type="journal article" date="2007" name="Genome Res.">
        <title>Genome characteristics of facultatively symbiotic Frankia sp. strains reflect host range and host plant biogeography.</title>
        <authorList>
            <person name="Normand P."/>
            <person name="Lapierre P."/>
            <person name="Tisa L.S."/>
            <person name="Gogarten J.P."/>
            <person name="Alloisio N."/>
            <person name="Bagnarol E."/>
            <person name="Bassi C.A."/>
            <person name="Berry A.M."/>
            <person name="Bickhart D.M."/>
            <person name="Choisne N."/>
            <person name="Couloux A."/>
            <person name="Cournoyer B."/>
            <person name="Cruveiller S."/>
            <person name="Daubin V."/>
            <person name="Demange N."/>
            <person name="Francino M.P."/>
            <person name="Goltsman E."/>
            <person name="Huang Y."/>
            <person name="Kopp O.R."/>
            <person name="Labarre L."/>
            <person name="Lapidus A."/>
            <person name="Lavire C."/>
            <person name="Marechal J."/>
            <person name="Martinez M."/>
            <person name="Mastronunzio J.E."/>
            <person name="Mullin B.C."/>
            <person name="Niemann J."/>
            <person name="Pujic P."/>
            <person name="Rawnsley T."/>
            <person name="Rouy Z."/>
            <person name="Schenowitz C."/>
            <person name="Sellstedt A."/>
            <person name="Tavares F."/>
            <person name="Tomkins J.P."/>
            <person name="Vallenet D."/>
            <person name="Valverde C."/>
            <person name="Wall L.G."/>
            <person name="Wang Y."/>
            <person name="Medigue C."/>
            <person name="Benson D.R."/>
        </authorList>
    </citation>
    <scope>NUCLEOTIDE SEQUENCE [LARGE SCALE GENOMIC DNA]</scope>
    <source>
        <strain evidence="7">DSM 45986 / CECT 9034 / ACN14a</strain>
    </source>
</reference>
<keyword evidence="2" id="KW-0288">FMN</keyword>
<dbReference type="Pfam" id="PF00296">
    <property type="entry name" value="Bac_luciferase"/>
    <property type="match status" value="1"/>
</dbReference>